<evidence type="ECO:0000256" key="8">
    <source>
        <dbReference type="HAMAP-Rule" id="MF_00127"/>
    </source>
</evidence>
<feature type="binding site" evidence="9">
    <location>
        <position position="141"/>
    </location>
    <ligand>
        <name>L-histidine</name>
        <dbReference type="ChEBI" id="CHEBI:57595"/>
    </ligand>
</feature>
<dbReference type="RefSeq" id="WP_183983450.1">
    <property type="nucleotide sequence ID" value="NZ_JACHHG010000001.1"/>
</dbReference>
<feature type="binding site" evidence="9">
    <location>
        <position position="123"/>
    </location>
    <ligand>
        <name>L-histidine</name>
        <dbReference type="ChEBI" id="CHEBI:57595"/>
    </ligand>
</feature>
<dbReference type="InterPro" id="IPR036621">
    <property type="entry name" value="Anticodon-bd_dom_sf"/>
</dbReference>
<dbReference type="InterPro" id="IPR006195">
    <property type="entry name" value="aa-tRNA-synth_II"/>
</dbReference>
<dbReference type="GO" id="GO:0005737">
    <property type="term" value="C:cytoplasm"/>
    <property type="evidence" value="ECO:0007669"/>
    <property type="project" value="UniProtKB-SubCell"/>
</dbReference>
<feature type="domain" description="Aminoacyl-transfer RNA synthetases class-II family profile" evidence="10">
    <location>
        <begin position="28"/>
        <end position="377"/>
    </location>
</feature>
<feature type="binding site" evidence="9">
    <location>
        <begin position="92"/>
        <end position="94"/>
    </location>
    <ligand>
        <name>L-histidine</name>
        <dbReference type="ChEBI" id="CHEBI:57595"/>
    </ligand>
</feature>
<protein>
    <recommendedName>
        <fullName evidence="8">Histidine--tRNA ligase</fullName>
        <ecNumber evidence="8">6.1.1.21</ecNumber>
    </recommendedName>
    <alternativeName>
        <fullName evidence="8">Histidyl-tRNA synthetase</fullName>
        <shortName evidence="8">HisRS</shortName>
    </alternativeName>
</protein>
<dbReference type="EC" id="6.1.1.21" evidence="8"/>
<organism evidence="11 12">
    <name type="scientific">Deinobacterium chartae</name>
    <dbReference type="NCBI Taxonomy" id="521158"/>
    <lineage>
        <taxon>Bacteria</taxon>
        <taxon>Thermotogati</taxon>
        <taxon>Deinococcota</taxon>
        <taxon>Deinococci</taxon>
        <taxon>Deinococcales</taxon>
        <taxon>Deinococcaceae</taxon>
        <taxon>Deinobacterium</taxon>
    </lineage>
</organism>
<evidence type="ECO:0000256" key="1">
    <source>
        <dbReference type="ARBA" id="ARBA00008226"/>
    </source>
</evidence>
<dbReference type="InterPro" id="IPR004154">
    <property type="entry name" value="Anticodon-bd"/>
</dbReference>
<dbReference type="HAMAP" id="MF_00127">
    <property type="entry name" value="His_tRNA_synth"/>
    <property type="match status" value="1"/>
</dbReference>
<keyword evidence="8" id="KW-0963">Cytoplasm</keyword>
<dbReference type="NCBIfam" id="TIGR00442">
    <property type="entry name" value="hisS"/>
    <property type="match status" value="1"/>
</dbReference>
<dbReference type="GO" id="GO:0006427">
    <property type="term" value="P:histidyl-tRNA aminoacylation"/>
    <property type="evidence" value="ECO:0007669"/>
    <property type="project" value="UniProtKB-UniRule"/>
</dbReference>
<evidence type="ECO:0000259" key="10">
    <source>
        <dbReference type="PROSITE" id="PS50862"/>
    </source>
</evidence>
<evidence type="ECO:0000256" key="4">
    <source>
        <dbReference type="ARBA" id="ARBA00022840"/>
    </source>
</evidence>
<dbReference type="Proteomes" id="UP000569951">
    <property type="component" value="Unassembled WGS sequence"/>
</dbReference>
<dbReference type="SUPFAM" id="SSF52954">
    <property type="entry name" value="Class II aaRS ABD-related"/>
    <property type="match status" value="1"/>
</dbReference>
<evidence type="ECO:0000313" key="11">
    <source>
        <dbReference type="EMBL" id="MBB6096710.1"/>
    </source>
</evidence>
<dbReference type="Gene3D" id="3.40.50.800">
    <property type="entry name" value="Anticodon-binding domain"/>
    <property type="match status" value="1"/>
</dbReference>
<dbReference type="InterPro" id="IPR033656">
    <property type="entry name" value="HisRS_anticodon"/>
</dbReference>
<evidence type="ECO:0000256" key="6">
    <source>
        <dbReference type="ARBA" id="ARBA00023146"/>
    </source>
</evidence>
<evidence type="ECO:0000313" key="12">
    <source>
        <dbReference type="Proteomes" id="UP000569951"/>
    </source>
</evidence>
<dbReference type="PANTHER" id="PTHR43707">
    <property type="entry name" value="HISTIDYL-TRNA SYNTHETASE"/>
    <property type="match status" value="1"/>
</dbReference>
<dbReference type="CDD" id="cd00859">
    <property type="entry name" value="HisRS_anticodon"/>
    <property type="match status" value="1"/>
</dbReference>
<dbReference type="SUPFAM" id="SSF55681">
    <property type="entry name" value="Class II aaRS and biotin synthetases"/>
    <property type="match status" value="1"/>
</dbReference>
<feature type="binding site" evidence="9">
    <location>
        <position position="270"/>
    </location>
    <ligand>
        <name>L-histidine</name>
        <dbReference type="ChEBI" id="CHEBI:57595"/>
    </ligand>
</feature>
<comment type="catalytic activity">
    <reaction evidence="7 8">
        <text>tRNA(His) + L-histidine + ATP = L-histidyl-tRNA(His) + AMP + diphosphate + H(+)</text>
        <dbReference type="Rhea" id="RHEA:17313"/>
        <dbReference type="Rhea" id="RHEA-COMP:9665"/>
        <dbReference type="Rhea" id="RHEA-COMP:9689"/>
        <dbReference type="ChEBI" id="CHEBI:15378"/>
        <dbReference type="ChEBI" id="CHEBI:30616"/>
        <dbReference type="ChEBI" id="CHEBI:33019"/>
        <dbReference type="ChEBI" id="CHEBI:57595"/>
        <dbReference type="ChEBI" id="CHEBI:78442"/>
        <dbReference type="ChEBI" id="CHEBI:78527"/>
        <dbReference type="ChEBI" id="CHEBI:456215"/>
        <dbReference type="EC" id="6.1.1.21"/>
    </reaction>
</comment>
<dbReference type="PIRSF" id="PIRSF001549">
    <property type="entry name" value="His-tRNA_synth"/>
    <property type="match status" value="1"/>
</dbReference>
<feature type="binding site" evidence="9">
    <location>
        <begin position="274"/>
        <end position="275"/>
    </location>
    <ligand>
        <name>L-histidine</name>
        <dbReference type="ChEBI" id="CHEBI:57595"/>
    </ligand>
</feature>
<evidence type="ECO:0000256" key="9">
    <source>
        <dbReference type="PIRSR" id="PIRSR001549-1"/>
    </source>
</evidence>
<comment type="caution">
    <text evidence="11">The sequence shown here is derived from an EMBL/GenBank/DDBJ whole genome shotgun (WGS) entry which is preliminary data.</text>
</comment>
<reference evidence="11 12" key="1">
    <citation type="submission" date="2020-08" db="EMBL/GenBank/DDBJ databases">
        <title>Genomic Encyclopedia of Type Strains, Phase IV (KMG-IV): sequencing the most valuable type-strain genomes for metagenomic binning, comparative biology and taxonomic classification.</title>
        <authorList>
            <person name="Goeker M."/>
        </authorList>
    </citation>
    <scope>NUCLEOTIDE SEQUENCE [LARGE SCALE GENOMIC DNA]</scope>
    <source>
        <strain evidence="11 12">DSM 21458</strain>
    </source>
</reference>
<comment type="subcellular location">
    <subcellularLocation>
        <location evidence="8">Cytoplasm</location>
    </subcellularLocation>
</comment>
<keyword evidence="3 8" id="KW-0547">Nucleotide-binding</keyword>
<keyword evidence="4 8" id="KW-0067">ATP-binding</keyword>
<dbReference type="InterPro" id="IPR045864">
    <property type="entry name" value="aa-tRNA-synth_II/BPL/LPL"/>
</dbReference>
<accession>A0A841HWY5</accession>
<evidence type="ECO:0000256" key="3">
    <source>
        <dbReference type="ARBA" id="ARBA00022741"/>
    </source>
</evidence>
<dbReference type="Pfam" id="PF13393">
    <property type="entry name" value="tRNA-synt_His"/>
    <property type="match status" value="1"/>
</dbReference>
<dbReference type="CDD" id="cd00773">
    <property type="entry name" value="HisRS-like_core"/>
    <property type="match status" value="1"/>
</dbReference>
<dbReference type="InterPro" id="IPR015807">
    <property type="entry name" value="His-tRNA-ligase"/>
</dbReference>
<dbReference type="GO" id="GO:0005524">
    <property type="term" value="F:ATP binding"/>
    <property type="evidence" value="ECO:0007669"/>
    <property type="project" value="UniProtKB-UniRule"/>
</dbReference>
<gene>
    <name evidence="8" type="primary">hisS</name>
    <name evidence="11" type="ORF">HNR42_000122</name>
</gene>
<dbReference type="Gene3D" id="3.30.930.10">
    <property type="entry name" value="Bira Bifunctional Protein, Domain 2"/>
    <property type="match status" value="1"/>
</dbReference>
<dbReference type="InterPro" id="IPR041715">
    <property type="entry name" value="HisRS-like_core"/>
</dbReference>
<dbReference type="InterPro" id="IPR004516">
    <property type="entry name" value="HisRS/HisZ"/>
</dbReference>
<dbReference type="GO" id="GO:0004821">
    <property type="term" value="F:histidine-tRNA ligase activity"/>
    <property type="evidence" value="ECO:0007669"/>
    <property type="project" value="UniProtKB-UniRule"/>
</dbReference>
<dbReference type="Pfam" id="PF03129">
    <property type="entry name" value="HGTP_anticodon"/>
    <property type="match status" value="1"/>
</dbReference>
<dbReference type="PROSITE" id="PS50862">
    <property type="entry name" value="AA_TRNA_LIGASE_II"/>
    <property type="match status" value="1"/>
</dbReference>
<proteinExistence type="inferred from homology"/>
<keyword evidence="2 8" id="KW-0436">Ligase</keyword>
<name>A0A841HWY5_9DEIO</name>
<dbReference type="EMBL" id="JACHHG010000001">
    <property type="protein sequence ID" value="MBB6096710.1"/>
    <property type="molecule type" value="Genomic_DNA"/>
</dbReference>
<feature type="binding site" evidence="9">
    <location>
        <position position="137"/>
    </location>
    <ligand>
        <name>L-histidine</name>
        <dbReference type="ChEBI" id="CHEBI:57595"/>
    </ligand>
</feature>
<sequence>MSAIQRPQGTFDLLPDDAPKLEPHYSARLHRFMIERAQEYLERAGALYIQTPLFEEAPVIQRGVGGSTDIVRKEMFSVYYQGDHGGYVLRPEATAGLVRAYIQNGLKQFPAPLKLWTHGPMFRAERQQKGRQRQFHQIDFEVFGSDDPLVDAEAIALMYGLIRSLGLKNVELRLGSVGDPDDRVAYNAYLRNLFAPHTARLSEDSKARLELNPMRILDAKDPGDLQLIEELRPKMMLEVLGEASRTHFEAVCAYLQALEVPYVEDPAIVRGLDYYRRTAWEIHHADVGAKSALGGGGRYDGLTEMLGGPPTPGIGWAFGVERLLIAMQSEGALPEARNEALAYVGALDDALRADAARVAVELRRLGRSEFGYRAKGPGAHVKDALRRGARYLIMLGSDEAARGEVAIKDLNTNTQTSVPRDRLLEEIGHRETLRLREDSNA</sequence>
<evidence type="ECO:0000256" key="2">
    <source>
        <dbReference type="ARBA" id="ARBA00022598"/>
    </source>
</evidence>
<dbReference type="PANTHER" id="PTHR43707:SF1">
    <property type="entry name" value="HISTIDINE--TRNA LIGASE, MITOCHONDRIAL-RELATED"/>
    <property type="match status" value="1"/>
</dbReference>
<keyword evidence="12" id="KW-1185">Reference proteome</keyword>
<keyword evidence="5 8" id="KW-0648">Protein biosynthesis</keyword>
<evidence type="ECO:0000256" key="5">
    <source>
        <dbReference type="ARBA" id="ARBA00022917"/>
    </source>
</evidence>
<comment type="subunit">
    <text evidence="8">Homodimer.</text>
</comment>
<evidence type="ECO:0000256" key="7">
    <source>
        <dbReference type="ARBA" id="ARBA00047639"/>
    </source>
</evidence>
<dbReference type="AlphaFoldDB" id="A0A841HWY5"/>
<comment type="similarity">
    <text evidence="1 8">Belongs to the class-II aminoacyl-tRNA synthetase family.</text>
</comment>
<keyword evidence="6 8" id="KW-0030">Aminoacyl-tRNA synthetase</keyword>